<evidence type="ECO:0000256" key="1">
    <source>
        <dbReference type="ARBA" id="ARBA00004651"/>
    </source>
</evidence>
<dbReference type="Pfam" id="PF03547">
    <property type="entry name" value="Mem_trans"/>
    <property type="match status" value="1"/>
</dbReference>
<evidence type="ECO:0000256" key="6">
    <source>
        <dbReference type="ARBA" id="ARBA00022989"/>
    </source>
</evidence>
<dbReference type="InterPro" id="IPR038770">
    <property type="entry name" value="Na+/solute_symporter_sf"/>
</dbReference>
<name>A0ABQ3C1I5_9FLAO</name>
<feature type="transmembrane region" description="Helical" evidence="8">
    <location>
        <begin position="158"/>
        <end position="177"/>
    </location>
</feature>
<dbReference type="RefSeq" id="WP_027884637.1">
    <property type="nucleotide sequence ID" value="NZ_BMWY01000005.1"/>
</dbReference>
<dbReference type="PANTHER" id="PTHR36838:SF1">
    <property type="entry name" value="SLR1864 PROTEIN"/>
    <property type="match status" value="1"/>
</dbReference>
<dbReference type="Gene3D" id="1.20.1530.20">
    <property type="match status" value="1"/>
</dbReference>
<dbReference type="PANTHER" id="PTHR36838">
    <property type="entry name" value="AUXIN EFFLUX CARRIER FAMILY PROTEIN"/>
    <property type="match status" value="1"/>
</dbReference>
<comment type="similarity">
    <text evidence="2">Belongs to the auxin efflux carrier (TC 2.A.69) family.</text>
</comment>
<evidence type="ECO:0000256" key="3">
    <source>
        <dbReference type="ARBA" id="ARBA00022448"/>
    </source>
</evidence>
<feature type="transmembrane region" description="Helical" evidence="8">
    <location>
        <begin position="274"/>
        <end position="293"/>
    </location>
</feature>
<sequence>MNNFILIAIAILAGVAARKFKKLPENSYVAVNFWVIYIALPAIALKYIPQIEWSTELVIPFVMPLVVFALSFIFIEIISRFIQLNQATKAVLILLSGLGNTSFLGFPLTEAYYGKDGLEIAILCDQSCFLIVSTLGVITAVKASAQGKFQISSILKKVFSFPPFLAFIAAFVLPHFLDLSPLDPLLEALGATLVPMALFSVGLQLQLKKWKSDVKLLSLSLIYKLVLAPLVIFSILYVLNINSLTGKVAVFEASMSPMVTPAIIATQYGLNPKLANLILSVGIIIGFFSTFIWSEIIQFL</sequence>
<gene>
    <name evidence="9" type="ORF">GCM10008088_20990</name>
</gene>
<dbReference type="EMBL" id="BMWY01000005">
    <property type="protein sequence ID" value="GGZ59164.1"/>
    <property type="molecule type" value="Genomic_DNA"/>
</dbReference>
<keyword evidence="10" id="KW-1185">Reference proteome</keyword>
<evidence type="ECO:0000256" key="8">
    <source>
        <dbReference type="SAM" id="Phobius"/>
    </source>
</evidence>
<accession>A0ABQ3C1I5</accession>
<evidence type="ECO:0000256" key="2">
    <source>
        <dbReference type="ARBA" id="ARBA00010145"/>
    </source>
</evidence>
<feature type="transmembrane region" description="Helical" evidence="8">
    <location>
        <begin position="27"/>
        <end position="45"/>
    </location>
</feature>
<keyword evidence="5 8" id="KW-0812">Transmembrane</keyword>
<evidence type="ECO:0000256" key="5">
    <source>
        <dbReference type="ARBA" id="ARBA00022692"/>
    </source>
</evidence>
<feature type="transmembrane region" description="Helical" evidence="8">
    <location>
        <begin position="219"/>
        <end position="239"/>
    </location>
</feature>
<protein>
    <submittedName>
        <fullName evidence="9">Transporter</fullName>
    </submittedName>
</protein>
<comment type="subcellular location">
    <subcellularLocation>
        <location evidence="1">Cell membrane</location>
        <topology evidence="1">Multi-pass membrane protein</topology>
    </subcellularLocation>
</comment>
<feature type="transmembrane region" description="Helical" evidence="8">
    <location>
        <begin position="90"/>
        <end position="108"/>
    </location>
</feature>
<organism evidence="9 10">
    <name type="scientific">Mesonia mobilis</name>
    <dbReference type="NCBI Taxonomy" id="369791"/>
    <lineage>
        <taxon>Bacteria</taxon>
        <taxon>Pseudomonadati</taxon>
        <taxon>Bacteroidota</taxon>
        <taxon>Flavobacteriia</taxon>
        <taxon>Flavobacteriales</taxon>
        <taxon>Flavobacteriaceae</taxon>
        <taxon>Mesonia</taxon>
    </lineage>
</organism>
<reference evidence="10" key="1">
    <citation type="journal article" date="2019" name="Int. J. Syst. Evol. Microbiol.">
        <title>The Global Catalogue of Microorganisms (GCM) 10K type strain sequencing project: providing services to taxonomists for standard genome sequencing and annotation.</title>
        <authorList>
            <consortium name="The Broad Institute Genomics Platform"/>
            <consortium name="The Broad Institute Genome Sequencing Center for Infectious Disease"/>
            <person name="Wu L."/>
            <person name="Ma J."/>
        </authorList>
    </citation>
    <scope>NUCLEOTIDE SEQUENCE [LARGE SCALE GENOMIC DNA]</scope>
    <source>
        <strain evidence="10">KCTC 12708</strain>
    </source>
</reference>
<evidence type="ECO:0000313" key="10">
    <source>
        <dbReference type="Proteomes" id="UP000615593"/>
    </source>
</evidence>
<keyword evidence="4" id="KW-1003">Cell membrane</keyword>
<evidence type="ECO:0000256" key="4">
    <source>
        <dbReference type="ARBA" id="ARBA00022475"/>
    </source>
</evidence>
<proteinExistence type="inferred from homology"/>
<comment type="caution">
    <text evidence="9">The sequence shown here is derived from an EMBL/GenBank/DDBJ whole genome shotgun (WGS) entry which is preliminary data.</text>
</comment>
<dbReference type="GeneID" id="94369761"/>
<keyword evidence="3" id="KW-0813">Transport</keyword>
<dbReference type="Proteomes" id="UP000615593">
    <property type="component" value="Unassembled WGS sequence"/>
</dbReference>
<feature type="transmembrane region" description="Helical" evidence="8">
    <location>
        <begin position="57"/>
        <end position="78"/>
    </location>
</feature>
<keyword evidence="6 8" id="KW-1133">Transmembrane helix</keyword>
<keyword evidence="7 8" id="KW-0472">Membrane</keyword>
<dbReference type="InterPro" id="IPR004776">
    <property type="entry name" value="Mem_transp_PIN-like"/>
</dbReference>
<evidence type="ECO:0000313" key="9">
    <source>
        <dbReference type="EMBL" id="GGZ59164.1"/>
    </source>
</evidence>
<feature type="transmembrane region" description="Helical" evidence="8">
    <location>
        <begin position="189"/>
        <end position="207"/>
    </location>
</feature>
<evidence type="ECO:0000256" key="7">
    <source>
        <dbReference type="ARBA" id="ARBA00023136"/>
    </source>
</evidence>